<evidence type="ECO:0000313" key="2">
    <source>
        <dbReference type="Proteomes" id="UP001500037"/>
    </source>
</evidence>
<organism evidence="1 2">
    <name type="scientific">Kitasatospora nipponensis</name>
    <dbReference type="NCBI Taxonomy" id="258049"/>
    <lineage>
        <taxon>Bacteria</taxon>
        <taxon>Bacillati</taxon>
        <taxon>Actinomycetota</taxon>
        <taxon>Actinomycetes</taxon>
        <taxon>Kitasatosporales</taxon>
        <taxon>Streptomycetaceae</taxon>
        <taxon>Kitasatospora</taxon>
    </lineage>
</organism>
<proteinExistence type="predicted"/>
<evidence type="ECO:0000313" key="1">
    <source>
        <dbReference type="EMBL" id="GAA1238602.1"/>
    </source>
</evidence>
<accession>A0ABN1W7G8</accession>
<dbReference type="Proteomes" id="UP001500037">
    <property type="component" value="Unassembled WGS sequence"/>
</dbReference>
<dbReference type="EMBL" id="BAAALF010000046">
    <property type="protein sequence ID" value="GAA1238602.1"/>
    <property type="molecule type" value="Genomic_DNA"/>
</dbReference>
<name>A0ABN1W7G8_9ACTN</name>
<gene>
    <name evidence="1" type="ORF">GCM10009665_31030</name>
</gene>
<reference evidence="1 2" key="1">
    <citation type="journal article" date="2019" name="Int. J. Syst. Evol. Microbiol.">
        <title>The Global Catalogue of Microorganisms (GCM) 10K type strain sequencing project: providing services to taxonomists for standard genome sequencing and annotation.</title>
        <authorList>
            <consortium name="The Broad Institute Genomics Platform"/>
            <consortium name="The Broad Institute Genome Sequencing Center for Infectious Disease"/>
            <person name="Wu L."/>
            <person name="Ma J."/>
        </authorList>
    </citation>
    <scope>NUCLEOTIDE SEQUENCE [LARGE SCALE GENOMIC DNA]</scope>
    <source>
        <strain evidence="1 2">JCM 13004</strain>
    </source>
</reference>
<sequence>MLLAAKPPVRRAEREWIERSMAWLVAEFGPGPLLRDPVLPTAEFFPGPYDGSEQDIRRLVGRLCKFTGVHPEVVTVEIDPDDGEWAMAAGLGFTSRSHYAAGHYRRRQGLAVIGVDARLGTRPTALVAVVAHELGHVRLLDEVRVSAERPDHEPLTDLLTVYFGLGVFSANAALSTEVAGGRRTTRRLGYLSEREYGYGLACYAWLRGESRAGPWERHLTTNPRAYLKQGLRYLRRHAPGPELTAARALVHGRPSDRGR</sequence>
<keyword evidence="2" id="KW-1185">Reference proteome</keyword>
<comment type="caution">
    <text evidence="1">The sequence shown here is derived from an EMBL/GenBank/DDBJ whole genome shotgun (WGS) entry which is preliminary data.</text>
</comment>
<protein>
    <recommendedName>
        <fullName evidence="3">Peptidase M48-like protein</fullName>
    </recommendedName>
</protein>
<evidence type="ECO:0008006" key="3">
    <source>
        <dbReference type="Google" id="ProtNLM"/>
    </source>
</evidence>